<dbReference type="AlphaFoldDB" id="A0A810PXW9"/>
<organism evidence="2 3">
    <name type="scientific">Vescimonas coprocola</name>
    <dbReference type="NCBI Taxonomy" id="2714355"/>
    <lineage>
        <taxon>Bacteria</taxon>
        <taxon>Bacillati</taxon>
        <taxon>Bacillota</taxon>
        <taxon>Clostridia</taxon>
        <taxon>Eubacteriales</taxon>
        <taxon>Oscillospiraceae</taxon>
        <taxon>Vescimonas</taxon>
    </lineage>
</organism>
<proteinExistence type="predicted"/>
<protein>
    <submittedName>
        <fullName evidence="2">Uncharacterized protein</fullName>
    </submittedName>
</protein>
<evidence type="ECO:0000313" key="3">
    <source>
        <dbReference type="Proteomes" id="UP000681035"/>
    </source>
</evidence>
<name>A0A810PXW9_9FIRM</name>
<dbReference type="Proteomes" id="UP000681035">
    <property type="component" value="Chromosome"/>
</dbReference>
<feature type="compositionally biased region" description="Basic and acidic residues" evidence="1">
    <location>
        <begin position="230"/>
        <end position="259"/>
    </location>
</feature>
<dbReference type="AntiFam" id="ANF00121">
    <property type="entry name" value="Shadow ORF (opposite algI)"/>
</dbReference>
<evidence type="ECO:0000313" key="2">
    <source>
        <dbReference type="EMBL" id="BCK80978.1"/>
    </source>
</evidence>
<sequence length="259" mass="27637">MKAKDPAEAHGHIAVTGEVEVNLQGAGHGVEPCKQHRGLDGLQKGGHQLIQHVGDQDLFPKPHHETPCAGGSVRQRGAAAGQLRGNVCIADNGSGNELGEHGHIGGQLQQVPLGRHRATVDIDDVAEHLKGVEADADGQGDLQSRQGKARQRTQGAEEEAGVFAVAQQTQTQHCRENEKGPLMTGIPLHEPTEGVALSDGGQHEQQEPGLAPAVEHKAAQQQSQILPTVRRQEVEQQHRRQEVKKKGDTGKEHQAMGSS</sequence>
<evidence type="ECO:0000256" key="1">
    <source>
        <dbReference type="SAM" id="MobiDB-lite"/>
    </source>
</evidence>
<reference evidence="2" key="1">
    <citation type="submission" date="2020-09" db="EMBL/GenBank/DDBJ databases">
        <title>New species isolated from human feces.</title>
        <authorList>
            <person name="Kitahara M."/>
            <person name="Shigeno Y."/>
            <person name="Shime M."/>
            <person name="Matsumoto Y."/>
            <person name="Nakamura S."/>
            <person name="Motooka D."/>
            <person name="Fukuoka S."/>
            <person name="Nishikawa H."/>
            <person name="Benno Y."/>
        </authorList>
    </citation>
    <scope>NUCLEOTIDE SEQUENCE</scope>
    <source>
        <strain evidence="2">MM50</strain>
    </source>
</reference>
<keyword evidence="3" id="KW-1185">Reference proteome</keyword>
<accession>A0A810PXW9</accession>
<dbReference type="EMBL" id="AP023418">
    <property type="protein sequence ID" value="BCK80978.1"/>
    <property type="molecule type" value="Genomic_DNA"/>
</dbReference>
<dbReference type="KEGG" id="vcop:MM50RIKEN_07410"/>
<feature type="region of interest" description="Disordered" evidence="1">
    <location>
        <begin position="132"/>
        <end position="259"/>
    </location>
</feature>
<gene>
    <name evidence="2" type="ORF">MM50RIKEN_07410</name>
</gene>